<dbReference type="CDD" id="cd08258">
    <property type="entry name" value="Zn_ADH4"/>
    <property type="match status" value="1"/>
</dbReference>
<dbReference type="STRING" id="1121326.CLMAG_48970"/>
<organism evidence="6 7">
    <name type="scientific">Clostridium magnum DSM 2767</name>
    <dbReference type="NCBI Taxonomy" id="1121326"/>
    <lineage>
        <taxon>Bacteria</taxon>
        <taxon>Bacillati</taxon>
        <taxon>Bacillota</taxon>
        <taxon>Clostridia</taxon>
        <taxon>Eubacteriales</taxon>
        <taxon>Clostridiaceae</taxon>
        <taxon>Clostridium</taxon>
    </lineage>
</organism>
<dbReference type="PANTHER" id="PTHR43401:SF2">
    <property type="entry name" value="L-THREONINE 3-DEHYDROGENASE"/>
    <property type="match status" value="1"/>
</dbReference>
<evidence type="ECO:0000256" key="4">
    <source>
        <dbReference type="RuleBase" id="RU361277"/>
    </source>
</evidence>
<dbReference type="PATRIC" id="fig|1121326.3.peg.4958"/>
<dbReference type="SMART" id="SM00829">
    <property type="entry name" value="PKS_ER"/>
    <property type="match status" value="1"/>
</dbReference>
<dbReference type="GO" id="GO:0016491">
    <property type="term" value="F:oxidoreductase activity"/>
    <property type="evidence" value="ECO:0007669"/>
    <property type="project" value="UniProtKB-KW"/>
</dbReference>
<evidence type="ECO:0000256" key="1">
    <source>
        <dbReference type="ARBA" id="ARBA00022723"/>
    </source>
</evidence>
<dbReference type="Gene3D" id="3.40.50.720">
    <property type="entry name" value="NAD(P)-binding Rossmann-like Domain"/>
    <property type="match status" value="1"/>
</dbReference>
<keyword evidence="3 6" id="KW-0560">Oxidoreductase</keyword>
<reference evidence="6 7" key="1">
    <citation type="submission" date="2016-04" db="EMBL/GenBank/DDBJ databases">
        <title>Genome sequence of Clostridium magnum DSM 2767.</title>
        <authorList>
            <person name="Poehlein A."/>
            <person name="Uhlig R."/>
            <person name="Fischer R."/>
            <person name="Bahl H."/>
            <person name="Daniel R."/>
        </authorList>
    </citation>
    <scope>NUCLEOTIDE SEQUENCE [LARGE SCALE GENOMIC DNA]</scope>
    <source>
        <strain evidence="6 7">DSM 2767</strain>
    </source>
</reference>
<dbReference type="OrthoDB" id="9769198at2"/>
<dbReference type="PANTHER" id="PTHR43401">
    <property type="entry name" value="L-THREONINE 3-DEHYDROGENASE"/>
    <property type="match status" value="1"/>
</dbReference>
<dbReference type="InterPro" id="IPR020843">
    <property type="entry name" value="ER"/>
</dbReference>
<dbReference type="InterPro" id="IPR002328">
    <property type="entry name" value="ADH_Zn_CS"/>
</dbReference>
<dbReference type="InterPro" id="IPR011032">
    <property type="entry name" value="GroES-like_sf"/>
</dbReference>
<keyword evidence="1 4" id="KW-0479">Metal-binding</keyword>
<dbReference type="Gene3D" id="3.90.180.10">
    <property type="entry name" value="Medium-chain alcohol dehydrogenases, catalytic domain"/>
    <property type="match status" value="1"/>
</dbReference>
<dbReference type="GO" id="GO:0008270">
    <property type="term" value="F:zinc ion binding"/>
    <property type="evidence" value="ECO:0007669"/>
    <property type="project" value="InterPro"/>
</dbReference>
<dbReference type="RefSeq" id="WP_066628266.1">
    <property type="nucleotide sequence ID" value="NZ_FQXL01000029.1"/>
</dbReference>
<keyword evidence="7" id="KW-1185">Reference proteome</keyword>
<dbReference type="Pfam" id="PF00107">
    <property type="entry name" value="ADH_zinc_N"/>
    <property type="match status" value="1"/>
</dbReference>
<comment type="cofactor">
    <cofactor evidence="4">
        <name>Zn(2+)</name>
        <dbReference type="ChEBI" id="CHEBI:29105"/>
    </cofactor>
</comment>
<evidence type="ECO:0000313" key="6">
    <source>
        <dbReference type="EMBL" id="KZL89883.1"/>
    </source>
</evidence>
<evidence type="ECO:0000256" key="2">
    <source>
        <dbReference type="ARBA" id="ARBA00022833"/>
    </source>
</evidence>
<proteinExistence type="inferred from homology"/>
<comment type="similarity">
    <text evidence="4">Belongs to the zinc-containing alcohol dehydrogenase family.</text>
</comment>
<gene>
    <name evidence="6" type="ORF">CLMAG_48970</name>
</gene>
<evidence type="ECO:0000259" key="5">
    <source>
        <dbReference type="SMART" id="SM00829"/>
    </source>
</evidence>
<comment type="caution">
    <text evidence="6">The sequence shown here is derived from an EMBL/GenBank/DDBJ whole genome shotgun (WGS) entry which is preliminary data.</text>
</comment>
<dbReference type="SUPFAM" id="SSF51735">
    <property type="entry name" value="NAD(P)-binding Rossmann-fold domains"/>
    <property type="match status" value="1"/>
</dbReference>
<dbReference type="SUPFAM" id="SSF50129">
    <property type="entry name" value="GroES-like"/>
    <property type="match status" value="1"/>
</dbReference>
<dbReference type="AlphaFoldDB" id="A0A162RGW2"/>
<evidence type="ECO:0000256" key="3">
    <source>
        <dbReference type="ARBA" id="ARBA00023002"/>
    </source>
</evidence>
<dbReference type="InterPro" id="IPR036291">
    <property type="entry name" value="NAD(P)-bd_dom_sf"/>
</dbReference>
<protein>
    <submittedName>
        <fullName evidence="6">D-arabitol-phosphate dehydrogenase</fullName>
        <ecNumber evidence="6">1.1.1.301</ecNumber>
    </submittedName>
</protein>
<evidence type="ECO:0000313" key="7">
    <source>
        <dbReference type="Proteomes" id="UP000076603"/>
    </source>
</evidence>
<dbReference type="EMBL" id="LWAE01000007">
    <property type="protein sequence ID" value="KZL89883.1"/>
    <property type="molecule type" value="Genomic_DNA"/>
</dbReference>
<dbReference type="InterPro" id="IPR013149">
    <property type="entry name" value="ADH-like_C"/>
</dbReference>
<dbReference type="InterPro" id="IPR013154">
    <property type="entry name" value="ADH-like_N"/>
</dbReference>
<name>A0A162RGW2_9CLOT</name>
<dbReference type="Pfam" id="PF08240">
    <property type="entry name" value="ADH_N"/>
    <property type="match status" value="1"/>
</dbReference>
<keyword evidence="2 4" id="KW-0862">Zinc</keyword>
<sequence>MKALVKTGKGYGNMELLDIKEPTINDDQVKIKVEYSGICGSDIHSYKGEYNNLRPPLVLGHEFSGIVTEIGKNVTGIQVGDRVTSETTFEICGKCHYCKTGDYNLCSTRKGIGTQIDGSFAEYVVARKESVHVLPKNVDLLSAALTEPLACCTHPAIEKTNIEVGEYVLIFGPGPIGLLLAQVARAKGAYIILAGTAKDVERMKLGKELGIERTINIQEENIEEVIKELTNGYGVDKVFDCSGSIHAVNSGLNLLKKKGTLVQVGIFAKSVNELDQEKIIQKELIYVGSRSQKPTSWDLALYLLDTGKVNAKALVSKVYNLEDWQEAFDKVMSGEEIKVVIKP</sequence>
<accession>A0A162RGW2</accession>
<dbReference type="EC" id="1.1.1.301" evidence="6"/>
<dbReference type="Proteomes" id="UP000076603">
    <property type="component" value="Unassembled WGS sequence"/>
</dbReference>
<dbReference type="InterPro" id="IPR050129">
    <property type="entry name" value="Zn_alcohol_dh"/>
</dbReference>
<dbReference type="PROSITE" id="PS00059">
    <property type="entry name" value="ADH_ZINC"/>
    <property type="match status" value="1"/>
</dbReference>
<feature type="domain" description="Enoyl reductase (ER)" evidence="5">
    <location>
        <begin position="12"/>
        <end position="341"/>
    </location>
</feature>